<evidence type="ECO:0000313" key="2">
    <source>
        <dbReference type="Proteomes" id="UP000316426"/>
    </source>
</evidence>
<dbReference type="AlphaFoldDB" id="A0A518KDJ1"/>
<protein>
    <submittedName>
        <fullName evidence="1">Uncharacterized protein</fullName>
    </submittedName>
</protein>
<dbReference type="Proteomes" id="UP000316426">
    <property type="component" value="Chromosome"/>
</dbReference>
<organism evidence="1 2">
    <name type="scientific">Botrimarina mediterranea</name>
    <dbReference type="NCBI Taxonomy" id="2528022"/>
    <lineage>
        <taxon>Bacteria</taxon>
        <taxon>Pseudomonadati</taxon>
        <taxon>Planctomycetota</taxon>
        <taxon>Planctomycetia</taxon>
        <taxon>Pirellulales</taxon>
        <taxon>Lacipirellulaceae</taxon>
        <taxon>Botrimarina</taxon>
    </lineage>
</organism>
<evidence type="ECO:0000313" key="1">
    <source>
        <dbReference type="EMBL" id="QDV75863.1"/>
    </source>
</evidence>
<gene>
    <name evidence="1" type="ORF">Spa11_40860</name>
</gene>
<dbReference type="RefSeq" id="WP_145115974.1">
    <property type="nucleotide sequence ID" value="NZ_CP036349.1"/>
</dbReference>
<accession>A0A518KDJ1</accession>
<reference evidence="1 2" key="1">
    <citation type="submission" date="2019-02" db="EMBL/GenBank/DDBJ databases">
        <title>Deep-cultivation of Planctomycetes and their phenomic and genomic characterization uncovers novel biology.</title>
        <authorList>
            <person name="Wiegand S."/>
            <person name="Jogler M."/>
            <person name="Boedeker C."/>
            <person name="Pinto D."/>
            <person name="Vollmers J."/>
            <person name="Rivas-Marin E."/>
            <person name="Kohn T."/>
            <person name="Peeters S.H."/>
            <person name="Heuer A."/>
            <person name="Rast P."/>
            <person name="Oberbeckmann S."/>
            <person name="Bunk B."/>
            <person name="Jeske O."/>
            <person name="Meyerdierks A."/>
            <person name="Storesund J.E."/>
            <person name="Kallscheuer N."/>
            <person name="Luecker S."/>
            <person name="Lage O.M."/>
            <person name="Pohl T."/>
            <person name="Merkel B.J."/>
            <person name="Hornburger P."/>
            <person name="Mueller R.-W."/>
            <person name="Bruemmer F."/>
            <person name="Labrenz M."/>
            <person name="Spormann A.M."/>
            <person name="Op den Camp H."/>
            <person name="Overmann J."/>
            <person name="Amann R."/>
            <person name="Jetten M.S.M."/>
            <person name="Mascher T."/>
            <person name="Medema M.H."/>
            <person name="Devos D.P."/>
            <person name="Kaster A.-K."/>
            <person name="Ovreas L."/>
            <person name="Rohde M."/>
            <person name="Galperin M.Y."/>
            <person name="Jogler C."/>
        </authorList>
    </citation>
    <scope>NUCLEOTIDE SEQUENCE [LARGE SCALE GENOMIC DNA]</scope>
    <source>
        <strain evidence="1 2">Spa11</strain>
    </source>
</reference>
<dbReference type="EMBL" id="CP036349">
    <property type="protein sequence ID" value="QDV75863.1"/>
    <property type="molecule type" value="Genomic_DNA"/>
</dbReference>
<keyword evidence="2" id="KW-1185">Reference proteome</keyword>
<name>A0A518KDJ1_9BACT</name>
<proteinExistence type="predicted"/>
<dbReference type="KEGG" id="bmei:Spa11_40860"/>
<sequence>MDTTQDLHGFSQFLANRLAAGDSALPEEMIALWRSEHPLPTEIAQSVDALQLSLDDLEAGRTEDFDIANDAIRQSHGWRAN</sequence>